<feature type="binding site" evidence="11">
    <location>
        <begin position="163"/>
        <end position="165"/>
    </location>
    <ligand>
        <name>NADP(+)</name>
        <dbReference type="ChEBI" id="CHEBI:58349"/>
    </ligand>
</feature>
<keyword evidence="10 11" id="KW-0511">Multifunctional enzyme</keyword>
<comment type="subunit">
    <text evidence="11">Homodimer.</text>
</comment>
<dbReference type="CDD" id="cd01080">
    <property type="entry name" value="NAD_bind_m-THF_DH_Cyclohyd"/>
    <property type="match status" value="1"/>
</dbReference>
<keyword evidence="15" id="KW-1185">Reference proteome</keyword>
<dbReference type="Gene3D" id="3.40.50.720">
    <property type="entry name" value="NAD(P)-binding Rossmann-like Domain"/>
    <property type="match status" value="1"/>
</dbReference>
<dbReference type="PANTHER" id="PTHR48099:SF5">
    <property type="entry name" value="C-1-TETRAHYDROFOLATE SYNTHASE, CYTOPLASMIC"/>
    <property type="match status" value="1"/>
</dbReference>
<evidence type="ECO:0000256" key="1">
    <source>
        <dbReference type="ARBA" id="ARBA00004777"/>
    </source>
</evidence>
<evidence type="ECO:0000256" key="10">
    <source>
        <dbReference type="ARBA" id="ARBA00023268"/>
    </source>
</evidence>
<dbReference type="InterPro" id="IPR046346">
    <property type="entry name" value="Aminoacid_DH-like_N_sf"/>
</dbReference>
<keyword evidence="7 11" id="KW-0560">Oxidoreductase</keyword>
<comment type="similarity">
    <text evidence="11">Belongs to the tetrahydrofolate dehydrogenase/cyclohydrolase family.</text>
</comment>
<keyword evidence="5 11" id="KW-0378">Hydrolase</keyword>
<dbReference type="Proteomes" id="UP001631949">
    <property type="component" value="Unassembled WGS sequence"/>
</dbReference>
<dbReference type="PROSITE" id="PS00766">
    <property type="entry name" value="THF_DHG_CYH_1"/>
    <property type="match status" value="1"/>
</dbReference>
<evidence type="ECO:0000256" key="9">
    <source>
        <dbReference type="ARBA" id="ARBA00023167"/>
    </source>
</evidence>
<evidence type="ECO:0000256" key="2">
    <source>
        <dbReference type="ARBA" id="ARBA00022563"/>
    </source>
</evidence>
<feature type="domain" description="Tetrahydrofolate dehydrogenase/cyclohydrolase catalytic" evidence="12">
    <location>
        <begin position="4"/>
        <end position="118"/>
    </location>
</feature>
<dbReference type="HAMAP" id="MF_01576">
    <property type="entry name" value="THF_DHG_CYH"/>
    <property type="match status" value="1"/>
</dbReference>
<dbReference type="SUPFAM" id="SSF51735">
    <property type="entry name" value="NAD(P)-binding Rossmann-fold domains"/>
    <property type="match status" value="1"/>
</dbReference>
<protein>
    <recommendedName>
        <fullName evidence="11">Bifunctional protein FolD</fullName>
    </recommendedName>
    <domain>
        <recommendedName>
            <fullName evidence="11">Methylenetetrahydrofolate dehydrogenase</fullName>
            <ecNumber evidence="11">1.5.1.5</ecNumber>
        </recommendedName>
    </domain>
    <domain>
        <recommendedName>
            <fullName evidence="11">Methenyltetrahydrofolate cyclohydrolase</fullName>
            <ecNumber evidence="11">3.5.4.9</ecNumber>
        </recommendedName>
    </domain>
</protein>
<reference evidence="14 15" key="1">
    <citation type="journal article" date="2016" name="Int. J. Syst. Evol. Microbiol.">
        <title>Peptococcus simiae sp. nov., isolated from rhesus macaque faeces and emended description of the genus Peptococcus.</title>
        <authorList>
            <person name="Shkoporov A.N."/>
            <person name="Efimov B.A."/>
            <person name="Kondova I."/>
            <person name="Ouwerling B."/>
            <person name="Chaplin A.V."/>
            <person name="Shcherbakova V.A."/>
            <person name="Langermans J.A.M."/>
        </authorList>
    </citation>
    <scope>NUCLEOTIDE SEQUENCE [LARGE SCALE GENOMIC DNA]</scope>
    <source>
        <strain evidence="14 15">M108</strain>
    </source>
</reference>
<keyword evidence="4 11" id="KW-0658">Purine biosynthesis</keyword>
<evidence type="ECO:0000259" key="13">
    <source>
        <dbReference type="Pfam" id="PF02882"/>
    </source>
</evidence>
<dbReference type="InterPro" id="IPR020867">
    <property type="entry name" value="THF_DH/CycHdrlase_CS"/>
</dbReference>
<evidence type="ECO:0000256" key="7">
    <source>
        <dbReference type="ARBA" id="ARBA00023002"/>
    </source>
</evidence>
<dbReference type="EMBL" id="JBJUVG010000014">
    <property type="protein sequence ID" value="MFM9414334.1"/>
    <property type="molecule type" value="Genomic_DNA"/>
</dbReference>
<evidence type="ECO:0000313" key="14">
    <source>
        <dbReference type="EMBL" id="MFM9414334.1"/>
    </source>
</evidence>
<sequence>MQEISGLDLADRLRGEMKAAVEERQAAGRRIGLAVVLVGEDPASEIYVRNKQKACKEVGIVSSKISLPADVAEADLLATIEDLNQDDGIHGILVQLPLPDHIDKDKVINAIAPEKDVDGFTPINMGRLLTGGQAYLPCTPQGCLALLEEAGIDLAGKKAVVIGRSNIVGKPVALLLLQENATVTICHSKTQDLDAELADADVLVVAMGKAKAIKPQQVKDGVVIIDVGINRDQEGRVCGDVDAEAFKAADKTCSLTPVPGGVGPMTITMLLKNTLAAEAAIFALKEGNQ</sequence>
<dbReference type="PANTHER" id="PTHR48099">
    <property type="entry name" value="C-1-TETRAHYDROFOLATE SYNTHASE, CYTOPLASMIC-RELATED"/>
    <property type="match status" value="1"/>
</dbReference>
<evidence type="ECO:0000313" key="15">
    <source>
        <dbReference type="Proteomes" id="UP001631949"/>
    </source>
</evidence>
<dbReference type="EC" id="3.5.4.9" evidence="11"/>
<comment type="pathway">
    <text evidence="1 11">One-carbon metabolism; tetrahydrofolate interconversion.</text>
</comment>
<comment type="function">
    <text evidence="11">Catalyzes the oxidation of 5,10-methylenetetrahydrofolate to 5,10-methenyltetrahydrofolate and then the hydrolysis of 5,10-methenyltetrahydrofolate to 10-formyltetrahydrofolate.</text>
</comment>
<evidence type="ECO:0000256" key="4">
    <source>
        <dbReference type="ARBA" id="ARBA00022755"/>
    </source>
</evidence>
<proteinExistence type="inferred from homology"/>
<comment type="caution">
    <text evidence="14">The sequence shown here is derived from an EMBL/GenBank/DDBJ whole genome shotgun (WGS) entry which is preliminary data.</text>
</comment>
<keyword evidence="8 11" id="KW-0368">Histidine biosynthesis</keyword>
<dbReference type="NCBIfam" id="NF010783">
    <property type="entry name" value="PRK14186.1"/>
    <property type="match status" value="1"/>
</dbReference>
<comment type="catalytic activity">
    <reaction evidence="11">
        <text>(6R)-5,10-methenyltetrahydrofolate + H2O = (6R)-10-formyltetrahydrofolate + H(+)</text>
        <dbReference type="Rhea" id="RHEA:23700"/>
        <dbReference type="ChEBI" id="CHEBI:15377"/>
        <dbReference type="ChEBI" id="CHEBI:15378"/>
        <dbReference type="ChEBI" id="CHEBI:57455"/>
        <dbReference type="ChEBI" id="CHEBI:195366"/>
        <dbReference type="EC" id="3.5.4.9"/>
    </reaction>
</comment>
<evidence type="ECO:0000256" key="5">
    <source>
        <dbReference type="ARBA" id="ARBA00022801"/>
    </source>
</evidence>
<feature type="domain" description="Tetrahydrofolate dehydrogenase/cyclohydrolase NAD(P)-binding" evidence="13">
    <location>
        <begin position="137"/>
        <end position="277"/>
    </location>
</feature>
<feature type="binding site" evidence="11">
    <location>
        <position position="229"/>
    </location>
    <ligand>
        <name>NADP(+)</name>
        <dbReference type="ChEBI" id="CHEBI:58349"/>
    </ligand>
</feature>
<comment type="caution">
    <text evidence="11">Lacks conserved residue(s) required for the propagation of feature annotation.</text>
</comment>
<dbReference type="InterPro" id="IPR020630">
    <property type="entry name" value="THF_DH/CycHdrlase_cat_dom"/>
</dbReference>
<dbReference type="PRINTS" id="PR00085">
    <property type="entry name" value="THFDHDRGNASE"/>
</dbReference>
<dbReference type="SUPFAM" id="SSF53223">
    <property type="entry name" value="Aminoacid dehydrogenase-like, N-terminal domain"/>
    <property type="match status" value="1"/>
</dbReference>
<evidence type="ECO:0000259" key="12">
    <source>
        <dbReference type="Pfam" id="PF00763"/>
    </source>
</evidence>
<organism evidence="14 15">
    <name type="scientific">Peptococcus simiae</name>
    <dbReference type="NCBI Taxonomy" id="1643805"/>
    <lineage>
        <taxon>Bacteria</taxon>
        <taxon>Bacillati</taxon>
        <taxon>Bacillota</taxon>
        <taxon>Clostridia</taxon>
        <taxon>Eubacteriales</taxon>
        <taxon>Peptococcaceae</taxon>
        <taxon>Peptococcus</taxon>
    </lineage>
</organism>
<evidence type="ECO:0000256" key="11">
    <source>
        <dbReference type="HAMAP-Rule" id="MF_01576"/>
    </source>
</evidence>
<dbReference type="EC" id="1.5.1.5" evidence="11"/>
<dbReference type="Pfam" id="PF02882">
    <property type="entry name" value="THF_DHG_CYH_C"/>
    <property type="match status" value="1"/>
</dbReference>
<keyword evidence="9 11" id="KW-0486">Methionine biosynthesis</keyword>
<dbReference type="Pfam" id="PF00763">
    <property type="entry name" value="THF_DHG_CYH"/>
    <property type="match status" value="1"/>
</dbReference>
<dbReference type="InterPro" id="IPR020631">
    <property type="entry name" value="THF_DH/CycHdrlase_NAD-bd_dom"/>
</dbReference>
<evidence type="ECO:0000256" key="6">
    <source>
        <dbReference type="ARBA" id="ARBA00022857"/>
    </source>
</evidence>
<gene>
    <name evidence="11 14" type="primary">folD</name>
    <name evidence="14" type="ORF">ACKQTC_08130</name>
</gene>
<dbReference type="InterPro" id="IPR036291">
    <property type="entry name" value="NAD(P)-bd_dom_sf"/>
</dbReference>
<comment type="catalytic activity">
    <reaction evidence="11">
        <text>(6R)-5,10-methylene-5,6,7,8-tetrahydrofolate + NADP(+) = (6R)-5,10-methenyltetrahydrofolate + NADPH</text>
        <dbReference type="Rhea" id="RHEA:22812"/>
        <dbReference type="ChEBI" id="CHEBI:15636"/>
        <dbReference type="ChEBI" id="CHEBI:57455"/>
        <dbReference type="ChEBI" id="CHEBI:57783"/>
        <dbReference type="ChEBI" id="CHEBI:58349"/>
        <dbReference type="EC" id="1.5.1.5"/>
    </reaction>
</comment>
<dbReference type="InterPro" id="IPR000672">
    <property type="entry name" value="THF_DH/CycHdrlase"/>
</dbReference>
<evidence type="ECO:0000256" key="3">
    <source>
        <dbReference type="ARBA" id="ARBA00022605"/>
    </source>
</evidence>
<dbReference type="PROSITE" id="PS00767">
    <property type="entry name" value="THF_DHG_CYH_2"/>
    <property type="match status" value="1"/>
</dbReference>
<dbReference type="RefSeq" id="WP_408977948.1">
    <property type="nucleotide sequence ID" value="NZ_JBJUVG010000014.1"/>
</dbReference>
<keyword evidence="6 11" id="KW-0521">NADP</keyword>
<dbReference type="Gene3D" id="3.40.50.10860">
    <property type="entry name" value="Leucine Dehydrogenase, chain A, domain 1"/>
    <property type="match status" value="1"/>
</dbReference>
<evidence type="ECO:0000256" key="8">
    <source>
        <dbReference type="ARBA" id="ARBA00023102"/>
    </source>
</evidence>
<keyword evidence="2 11" id="KW-0554">One-carbon metabolism</keyword>
<name>A0ABW9H0E8_9FIRM</name>
<accession>A0ABW9H0E8</accession>
<keyword evidence="3 11" id="KW-0028">Amino-acid biosynthesis</keyword>